<proteinExistence type="predicted"/>
<evidence type="ECO:0000313" key="1">
    <source>
        <dbReference type="EMBL" id="OCT86442.1"/>
    </source>
</evidence>
<sequence length="109" mass="11926">MATIHAALDFSCLASSHRLLTAGKVTRLDEELKSPMCGSFYREPIILPCSHSLTLSCGCPEIPCPDPGLPAEPARLGEILRGLSLLLREWQRRRGGSIKADTSRRPLSK</sequence>
<reference evidence="2" key="1">
    <citation type="journal article" date="2016" name="Nature">
        <title>Genome evolution in the allotetraploid frog Xenopus laevis.</title>
        <authorList>
            <person name="Session A.M."/>
            <person name="Uno Y."/>
            <person name="Kwon T."/>
            <person name="Chapman J.A."/>
            <person name="Toyoda A."/>
            <person name="Takahashi S."/>
            <person name="Fukui A."/>
            <person name="Hikosaka A."/>
            <person name="Suzuki A."/>
            <person name="Kondo M."/>
            <person name="van Heeringen S.J."/>
            <person name="Quigley I."/>
            <person name="Heinz S."/>
            <person name="Ogino H."/>
            <person name="Ochi H."/>
            <person name="Hellsten U."/>
            <person name="Lyons J.B."/>
            <person name="Simakov O."/>
            <person name="Putnam N."/>
            <person name="Stites J."/>
            <person name="Kuroki Y."/>
            <person name="Tanaka T."/>
            <person name="Michiue T."/>
            <person name="Watanabe M."/>
            <person name="Bogdanovic O."/>
            <person name="Lister R."/>
            <person name="Georgiou G."/>
            <person name="Paranjpe S.S."/>
            <person name="van Kruijsbergen I."/>
            <person name="Shu S."/>
            <person name="Carlson J."/>
            <person name="Kinoshita T."/>
            <person name="Ohta Y."/>
            <person name="Mawaribuchi S."/>
            <person name="Jenkins J."/>
            <person name="Grimwood J."/>
            <person name="Schmutz J."/>
            <person name="Mitros T."/>
            <person name="Mozaffari S.V."/>
            <person name="Suzuki Y."/>
            <person name="Haramoto Y."/>
            <person name="Yamamoto T.S."/>
            <person name="Takagi C."/>
            <person name="Heald R."/>
            <person name="Miller K."/>
            <person name="Haudenschild C."/>
            <person name="Kitzman J."/>
            <person name="Nakayama T."/>
            <person name="Izutsu Y."/>
            <person name="Robert J."/>
            <person name="Fortriede J."/>
            <person name="Burns K."/>
            <person name="Lotay V."/>
            <person name="Karimi K."/>
            <person name="Yasuoka Y."/>
            <person name="Dichmann D.S."/>
            <person name="Flajnik M.F."/>
            <person name="Houston D.W."/>
            <person name="Shendure J."/>
            <person name="DuPasquier L."/>
            <person name="Vize P.D."/>
            <person name="Zorn A.M."/>
            <person name="Ito M."/>
            <person name="Marcotte E.M."/>
            <person name="Wallingford J.B."/>
            <person name="Ito Y."/>
            <person name="Asashima M."/>
            <person name="Ueno N."/>
            <person name="Matsuda Y."/>
            <person name="Veenstra G.J."/>
            <person name="Fujiyama A."/>
            <person name="Harland R.M."/>
            <person name="Taira M."/>
            <person name="Rokhsar D.S."/>
        </authorList>
    </citation>
    <scope>NUCLEOTIDE SEQUENCE [LARGE SCALE GENOMIC DNA]</scope>
    <source>
        <strain evidence="2">J</strain>
    </source>
</reference>
<gene>
    <name evidence="1" type="ORF">XELAEV_18020125mg</name>
</gene>
<evidence type="ECO:0000313" key="2">
    <source>
        <dbReference type="Proteomes" id="UP000694892"/>
    </source>
</evidence>
<dbReference type="Proteomes" id="UP000694892">
    <property type="component" value="Chromosome 3S"/>
</dbReference>
<protein>
    <submittedName>
        <fullName evidence="1">Uncharacterized protein</fullName>
    </submittedName>
</protein>
<dbReference type="AlphaFoldDB" id="A0A974D950"/>
<name>A0A974D950_XENLA</name>
<dbReference type="InterPro" id="IPR013083">
    <property type="entry name" value="Znf_RING/FYVE/PHD"/>
</dbReference>
<accession>A0A974D950</accession>
<organism evidence="1 2">
    <name type="scientific">Xenopus laevis</name>
    <name type="common">African clawed frog</name>
    <dbReference type="NCBI Taxonomy" id="8355"/>
    <lineage>
        <taxon>Eukaryota</taxon>
        <taxon>Metazoa</taxon>
        <taxon>Chordata</taxon>
        <taxon>Craniata</taxon>
        <taxon>Vertebrata</taxon>
        <taxon>Euteleostomi</taxon>
        <taxon>Amphibia</taxon>
        <taxon>Batrachia</taxon>
        <taxon>Anura</taxon>
        <taxon>Pipoidea</taxon>
        <taxon>Pipidae</taxon>
        <taxon>Xenopodinae</taxon>
        <taxon>Xenopus</taxon>
        <taxon>Xenopus</taxon>
    </lineage>
</organism>
<dbReference type="EMBL" id="CM004471">
    <property type="protein sequence ID" value="OCT86442.1"/>
    <property type="molecule type" value="Genomic_DNA"/>
</dbReference>
<dbReference type="Gene3D" id="3.30.40.10">
    <property type="entry name" value="Zinc/RING finger domain, C3HC4 (zinc finger)"/>
    <property type="match status" value="1"/>
</dbReference>